<reference evidence="7" key="1">
    <citation type="submission" date="2017-09" db="EMBL/GenBank/DDBJ databases">
        <title>Polyketide synthases of a Diaporthe helianthi virulent isolate.</title>
        <authorList>
            <person name="Baroncelli R."/>
        </authorList>
    </citation>
    <scope>NUCLEOTIDE SEQUENCE [LARGE SCALE GENOMIC DNA]</scope>
    <source>
        <strain evidence="7">7/96</strain>
    </source>
</reference>
<sequence>MPGAMALLAIFMLMLIEMIFHPSRRHPPVSGHVEGVRGDTTAPTDTATHPGTMRPIVGRSASIGRSLSRINRQDEERQTSEEQKQREEKQRRDMMHCFMLEAGILFHSIFIGMALSVSINNDFVVLLIAIAFHQTFEGLALGARIAAIGWPERAWKPWLMALAYGCTTPLGQAIGLATHSFYNQDSEVGLLLVGCMNAISAGLLTFQSLVELLSEDFLSDNSWEILRGRRRVYACLHVVMGAFLMSLVGAWA</sequence>
<dbReference type="GO" id="GO:0005385">
    <property type="term" value="F:zinc ion transmembrane transporter activity"/>
    <property type="evidence" value="ECO:0007669"/>
    <property type="project" value="TreeGrafter"/>
</dbReference>
<feature type="compositionally biased region" description="Low complexity" evidence="5">
    <location>
        <begin position="38"/>
        <end position="52"/>
    </location>
</feature>
<gene>
    <name evidence="7" type="ORF">DHEL01_v208077</name>
</gene>
<evidence type="ECO:0000256" key="5">
    <source>
        <dbReference type="SAM" id="MobiDB-lite"/>
    </source>
</evidence>
<proteinExistence type="predicted"/>
<name>A0A2P5HTF7_DIAHE</name>
<evidence type="ECO:0000256" key="3">
    <source>
        <dbReference type="ARBA" id="ARBA00022989"/>
    </source>
</evidence>
<feature type="transmembrane region" description="Helical" evidence="6">
    <location>
        <begin position="123"/>
        <end position="146"/>
    </location>
</feature>
<comment type="caution">
    <text evidence="7">The sequence shown here is derived from an EMBL/GenBank/DDBJ whole genome shotgun (WGS) entry which is preliminary data.</text>
</comment>
<keyword evidence="8" id="KW-1185">Reference proteome</keyword>
<evidence type="ECO:0000313" key="7">
    <source>
        <dbReference type="EMBL" id="POS73534.1"/>
    </source>
</evidence>
<keyword evidence="3 6" id="KW-1133">Transmembrane helix</keyword>
<dbReference type="InterPro" id="IPR003689">
    <property type="entry name" value="ZIP"/>
</dbReference>
<dbReference type="PANTHER" id="PTHR11040">
    <property type="entry name" value="ZINC/IRON TRANSPORTER"/>
    <property type="match status" value="1"/>
</dbReference>
<organism evidence="7 8">
    <name type="scientific">Diaporthe helianthi</name>
    <dbReference type="NCBI Taxonomy" id="158607"/>
    <lineage>
        <taxon>Eukaryota</taxon>
        <taxon>Fungi</taxon>
        <taxon>Dikarya</taxon>
        <taxon>Ascomycota</taxon>
        <taxon>Pezizomycotina</taxon>
        <taxon>Sordariomycetes</taxon>
        <taxon>Sordariomycetidae</taxon>
        <taxon>Diaporthales</taxon>
        <taxon>Diaporthaceae</taxon>
        <taxon>Diaporthe</taxon>
    </lineage>
</organism>
<evidence type="ECO:0000256" key="4">
    <source>
        <dbReference type="ARBA" id="ARBA00023136"/>
    </source>
</evidence>
<dbReference type="STRING" id="158607.A0A2P5HTF7"/>
<feature type="region of interest" description="Disordered" evidence="5">
    <location>
        <begin position="30"/>
        <end position="90"/>
    </location>
</feature>
<feature type="compositionally biased region" description="Basic and acidic residues" evidence="5">
    <location>
        <begin position="71"/>
        <end position="90"/>
    </location>
</feature>
<evidence type="ECO:0008006" key="9">
    <source>
        <dbReference type="Google" id="ProtNLM"/>
    </source>
</evidence>
<dbReference type="AlphaFoldDB" id="A0A2P5HTF7"/>
<accession>A0A2P5HTF7</accession>
<evidence type="ECO:0000313" key="8">
    <source>
        <dbReference type="Proteomes" id="UP000094444"/>
    </source>
</evidence>
<comment type="subcellular location">
    <subcellularLocation>
        <location evidence="1">Membrane</location>
        <topology evidence="1">Multi-pass membrane protein</topology>
    </subcellularLocation>
</comment>
<evidence type="ECO:0000256" key="1">
    <source>
        <dbReference type="ARBA" id="ARBA00004141"/>
    </source>
</evidence>
<dbReference type="Proteomes" id="UP000094444">
    <property type="component" value="Unassembled WGS sequence"/>
</dbReference>
<dbReference type="PANTHER" id="PTHR11040:SF55">
    <property type="entry name" value="MEMBRANE ZINC ION TRANSPORTER, PUTATIVE (AFU_ORTHOLOGUE AFUA_6G00470)-RELATED"/>
    <property type="match status" value="1"/>
</dbReference>
<evidence type="ECO:0000256" key="6">
    <source>
        <dbReference type="SAM" id="Phobius"/>
    </source>
</evidence>
<dbReference type="OrthoDB" id="448280at2759"/>
<feature type="transmembrane region" description="Helical" evidence="6">
    <location>
        <begin position="6"/>
        <end position="23"/>
    </location>
</feature>
<dbReference type="EMBL" id="MAVT02000780">
    <property type="protein sequence ID" value="POS73534.1"/>
    <property type="molecule type" value="Genomic_DNA"/>
</dbReference>
<dbReference type="GO" id="GO:0005886">
    <property type="term" value="C:plasma membrane"/>
    <property type="evidence" value="ECO:0007669"/>
    <property type="project" value="TreeGrafter"/>
</dbReference>
<dbReference type="InParanoid" id="A0A2P5HTF7"/>
<feature type="transmembrane region" description="Helical" evidence="6">
    <location>
        <begin position="231"/>
        <end position="251"/>
    </location>
</feature>
<feature type="transmembrane region" description="Helical" evidence="6">
    <location>
        <begin position="188"/>
        <end position="210"/>
    </location>
</feature>
<feature type="transmembrane region" description="Helical" evidence="6">
    <location>
        <begin position="94"/>
        <end position="117"/>
    </location>
</feature>
<keyword evidence="2 6" id="KW-0812">Transmembrane</keyword>
<evidence type="ECO:0000256" key="2">
    <source>
        <dbReference type="ARBA" id="ARBA00022692"/>
    </source>
</evidence>
<protein>
    <recommendedName>
        <fullName evidence="9">ZIP Zinc transporter</fullName>
    </recommendedName>
</protein>
<feature type="transmembrane region" description="Helical" evidence="6">
    <location>
        <begin position="158"/>
        <end position="182"/>
    </location>
</feature>
<keyword evidence="4 6" id="KW-0472">Membrane</keyword>
<dbReference type="Pfam" id="PF02535">
    <property type="entry name" value="Zip"/>
    <property type="match status" value="1"/>
</dbReference>